<dbReference type="GO" id="GO:0034625">
    <property type="term" value="P:fatty acid elongation, monounsaturated fatty acid"/>
    <property type="evidence" value="ECO:0007669"/>
    <property type="project" value="TreeGrafter"/>
</dbReference>
<comment type="catalytic activity">
    <reaction evidence="11">
        <text>a very-long-chain acyl-CoA + malonyl-CoA + H(+) = a very-long-chain 3-oxoacyl-CoA + CO2 + CoA</text>
        <dbReference type="Rhea" id="RHEA:32727"/>
        <dbReference type="ChEBI" id="CHEBI:15378"/>
        <dbReference type="ChEBI" id="CHEBI:16526"/>
        <dbReference type="ChEBI" id="CHEBI:57287"/>
        <dbReference type="ChEBI" id="CHEBI:57384"/>
        <dbReference type="ChEBI" id="CHEBI:90725"/>
        <dbReference type="ChEBI" id="CHEBI:90736"/>
        <dbReference type="EC" id="2.3.1.199"/>
    </reaction>
</comment>
<accession>D3B203</accession>
<evidence type="ECO:0000256" key="12">
    <source>
        <dbReference type="RuleBase" id="RU361115"/>
    </source>
</evidence>
<evidence type="ECO:0000256" key="10">
    <source>
        <dbReference type="ARBA" id="ARBA00023160"/>
    </source>
</evidence>
<evidence type="ECO:0000256" key="7">
    <source>
        <dbReference type="ARBA" id="ARBA00022989"/>
    </source>
</evidence>
<dbReference type="STRING" id="670386.D3B203"/>
<evidence type="ECO:0000256" key="2">
    <source>
        <dbReference type="ARBA" id="ARBA00007263"/>
    </source>
</evidence>
<evidence type="ECO:0000256" key="4">
    <source>
        <dbReference type="ARBA" id="ARBA00022679"/>
    </source>
</evidence>
<dbReference type="GO" id="GO:0009922">
    <property type="term" value="F:fatty acid elongase activity"/>
    <property type="evidence" value="ECO:0007669"/>
    <property type="project" value="UniProtKB-EC"/>
</dbReference>
<evidence type="ECO:0000256" key="1">
    <source>
        <dbReference type="ARBA" id="ARBA00004141"/>
    </source>
</evidence>
<keyword evidence="14" id="KW-1185">Reference proteome</keyword>
<dbReference type="PANTHER" id="PTHR11157:SF134">
    <property type="entry name" value="ELONGATION OF FATTY ACIDS PROTEIN 1-RELATED"/>
    <property type="match status" value="1"/>
</dbReference>
<evidence type="ECO:0000313" key="13">
    <source>
        <dbReference type="EMBL" id="EFA85327.1"/>
    </source>
</evidence>
<proteinExistence type="inferred from homology"/>
<keyword evidence="8 12" id="KW-0443">Lipid metabolism</keyword>
<dbReference type="PANTHER" id="PTHR11157">
    <property type="entry name" value="FATTY ACID ACYL TRANSFERASE-RELATED"/>
    <property type="match status" value="1"/>
</dbReference>
<keyword evidence="4 12" id="KW-0808">Transferase</keyword>
<dbReference type="InParanoid" id="D3B203"/>
<protein>
    <recommendedName>
        <fullName evidence="12">Elongation of fatty acids protein</fullName>
        <ecNumber evidence="12">2.3.1.-</ecNumber>
    </recommendedName>
</protein>
<dbReference type="RefSeq" id="XP_020437436.1">
    <property type="nucleotide sequence ID" value="XM_020573319.1"/>
</dbReference>
<dbReference type="EC" id="2.3.1.-" evidence="12"/>
<evidence type="ECO:0000256" key="5">
    <source>
        <dbReference type="ARBA" id="ARBA00022692"/>
    </source>
</evidence>
<comment type="caution">
    <text evidence="12">Lacks conserved residue(s) required for the propagation of feature annotation.</text>
</comment>
<organism evidence="13 14">
    <name type="scientific">Heterostelium pallidum (strain ATCC 26659 / Pp 5 / PN500)</name>
    <name type="common">Cellular slime mold</name>
    <name type="synonym">Polysphondylium pallidum</name>
    <dbReference type="NCBI Taxonomy" id="670386"/>
    <lineage>
        <taxon>Eukaryota</taxon>
        <taxon>Amoebozoa</taxon>
        <taxon>Evosea</taxon>
        <taxon>Eumycetozoa</taxon>
        <taxon>Dictyostelia</taxon>
        <taxon>Acytosteliales</taxon>
        <taxon>Acytosteliaceae</taxon>
        <taxon>Heterostelium</taxon>
    </lineage>
</organism>
<feature type="transmembrane region" description="Helical" evidence="12">
    <location>
        <begin position="20"/>
        <end position="40"/>
    </location>
</feature>
<gene>
    <name evidence="13" type="ORF">PPL_02328</name>
</gene>
<dbReference type="AlphaFoldDB" id="D3B203"/>
<dbReference type="EMBL" id="ADBJ01000008">
    <property type="protein sequence ID" value="EFA85327.1"/>
    <property type="molecule type" value="Genomic_DNA"/>
</dbReference>
<evidence type="ECO:0000256" key="8">
    <source>
        <dbReference type="ARBA" id="ARBA00023098"/>
    </source>
</evidence>
<dbReference type="GO" id="GO:0019367">
    <property type="term" value="P:fatty acid elongation, saturated fatty acid"/>
    <property type="evidence" value="ECO:0007669"/>
    <property type="project" value="TreeGrafter"/>
</dbReference>
<feature type="transmembrane region" description="Helical" evidence="12">
    <location>
        <begin position="100"/>
        <end position="123"/>
    </location>
</feature>
<evidence type="ECO:0000256" key="6">
    <source>
        <dbReference type="ARBA" id="ARBA00022832"/>
    </source>
</evidence>
<dbReference type="GeneID" id="31357853"/>
<evidence type="ECO:0000256" key="9">
    <source>
        <dbReference type="ARBA" id="ARBA00023136"/>
    </source>
</evidence>
<keyword evidence="3 12" id="KW-0444">Lipid biosynthesis</keyword>
<dbReference type="GO" id="GO:0030148">
    <property type="term" value="P:sphingolipid biosynthetic process"/>
    <property type="evidence" value="ECO:0007669"/>
    <property type="project" value="TreeGrafter"/>
</dbReference>
<keyword evidence="9 12" id="KW-0472">Membrane</keyword>
<comment type="catalytic activity">
    <reaction evidence="12">
        <text>an acyl-CoA + malonyl-CoA + H(+) = a 3-oxoacyl-CoA + CO2 + CoA</text>
        <dbReference type="Rhea" id="RHEA:50252"/>
        <dbReference type="ChEBI" id="CHEBI:15378"/>
        <dbReference type="ChEBI" id="CHEBI:16526"/>
        <dbReference type="ChEBI" id="CHEBI:57287"/>
        <dbReference type="ChEBI" id="CHEBI:57384"/>
        <dbReference type="ChEBI" id="CHEBI:58342"/>
        <dbReference type="ChEBI" id="CHEBI:90726"/>
    </reaction>
    <physiologicalReaction direction="left-to-right" evidence="12">
        <dbReference type="Rhea" id="RHEA:50253"/>
    </physiologicalReaction>
</comment>
<dbReference type="Pfam" id="PF01151">
    <property type="entry name" value="ELO"/>
    <property type="match status" value="1"/>
</dbReference>
<dbReference type="GO" id="GO:0042761">
    <property type="term" value="P:very long-chain fatty acid biosynthetic process"/>
    <property type="evidence" value="ECO:0007669"/>
    <property type="project" value="TreeGrafter"/>
</dbReference>
<keyword evidence="5 12" id="KW-0812">Transmembrane</keyword>
<dbReference type="OMA" id="LYHIVCK"/>
<dbReference type="GO" id="GO:0034626">
    <property type="term" value="P:fatty acid elongation, polyunsaturated fatty acid"/>
    <property type="evidence" value="ECO:0007669"/>
    <property type="project" value="TreeGrafter"/>
</dbReference>
<evidence type="ECO:0000256" key="3">
    <source>
        <dbReference type="ARBA" id="ARBA00022516"/>
    </source>
</evidence>
<reference evidence="13 14" key="1">
    <citation type="journal article" date="2011" name="Genome Res.">
        <title>Phylogeny-wide analysis of social amoeba genomes highlights ancient origins for complex intercellular communication.</title>
        <authorList>
            <person name="Heidel A.J."/>
            <person name="Lawal H.M."/>
            <person name="Felder M."/>
            <person name="Schilde C."/>
            <person name="Helps N.R."/>
            <person name="Tunggal B."/>
            <person name="Rivero F."/>
            <person name="John U."/>
            <person name="Schleicher M."/>
            <person name="Eichinger L."/>
            <person name="Platzer M."/>
            <person name="Noegel A.A."/>
            <person name="Schaap P."/>
            <person name="Gloeckner G."/>
        </authorList>
    </citation>
    <scope>NUCLEOTIDE SEQUENCE [LARGE SCALE GENOMIC DNA]</scope>
    <source>
        <strain evidence="14">ATCC 26659 / Pp 5 / PN500</strain>
    </source>
</reference>
<comment type="caution">
    <text evidence="13">The sequence shown here is derived from an EMBL/GenBank/DDBJ whole genome shotgun (WGS) entry which is preliminary data.</text>
</comment>
<sequence>MNSLLVYINNFEWVTGVTPFSSVWTPLIATFAYLVVIFSLQEFMKNRKEIHLHYICLAHNLFLSVLSLVMFLGILVPLFITEVPQGLYHIVCKPVTKGQIQFFYYIFYLSKVYEFLDTIFLVLRKKKLLFLHMLNECLIFNLHEHQKDVSVNVETWVSQYCSNRLYLWVTSSYAKFVG</sequence>
<comment type="similarity">
    <text evidence="2 12">Belongs to the ELO family.</text>
</comment>
<feature type="transmembrane region" description="Helical" evidence="12">
    <location>
        <begin position="52"/>
        <end position="80"/>
    </location>
</feature>
<name>D3B203_HETP5</name>
<keyword evidence="6 12" id="KW-0276">Fatty acid metabolism</keyword>
<dbReference type="GO" id="GO:0005789">
    <property type="term" value="C:endoplasmic reticulum membrane"/>
    <property type="evidence" value="ECO:0007669"/>
    <property type="project" value="TreeGrafter"/>
</dbReference>
<evidence type="ECO:0000313" key="14">
    <source>
        <dbReference type="Proteomes" id="UP000001396"/>
    </source>
</evidence>
<dbReference type="Proteomes" id="UP000001396">
    <property type="component" value="Unassembled WGS sequence"/>
</dbReference>
<keyword evidence="7 12" id="KW-1133">Transmembrane helix</keyword>
<keyword evidence="10 12" id="KW-0275">Fatty acid biosynthesis</keyword>
<dbReference type="InterPro" id="IPR002076">
    <property type="entry name" value="ELO_fam"/>
</dbReference>
<comment type="subcellular location">
    <subcellularLocation>
        <location evidence="1">Membrane</location>
        <topology evidence="1">Multi-pass membrane protein</topology>
    </subcellularLocation>
</comment>
<evidence type="ECO:0000256" key="11">
    <source>
        <dbReference type="ARBA" id="ARBA00047375"/>
    </source>
</evidence>